<dbReference type="AlphaFoldDB" id="A0A0A6XAQ9"/>
<keyword evidence="2" id="KW-1185">Reference proteome</keyword>
<reference evidence="1 2" key="1">
    <citation type="submission" date="2014-10" db="EMBL/GenBank/DDBJ databases">
        <title>Draft genome sequence of Actinoplanes utahensis NRRL 12052.</title>
        <authorList>
            <person name="Velasco-Bucheli B."/>
            <person name="del Cerro C."/>
            <person name="Hormigo D."/>
            <person name="Garcia J.L."/>
            <person name="Acebal C."/>
            <person name="Arroyo M."/>
            <person name="de la Mata I."/>
        </authorList>
    </citation>
    <scope>NUCLEOTIDE SEQUENCE [LARGE SCALE GENOMIC DNA]</scope>
    <source>
        <strain evidence="1 2">NRRL 12052</strain>
    </source>
</reference>
<name>A0A0A6XAQ9_ACTUT</name>
<dbReference type="OrthoDB" id="3297642at2"/>
<dbReference type="EMBL" id="JRTT01000012">
    <property type="protein sequence ID" value="KHD77187.1"/>
    <property type="molecule type" value="Genomic_DNA"/>
</dbReference>
<dbReference type="Proteomes" id="UP000054537">
    <property type="component" value="Unassembled WGS sequence"/>
</dbReference>
<organism evidence="1 2">
    <name type="scientific">Actinoplanes utahensis</name>
    <dbReference type="NCBI Taxonomy" id="1869"/>
    <lineage>
        <taxon>Bacteria</taxon>
        <taxon>Bacillati</taxon>
        <taxon>Actinomycetota</taxon>
        <taxon>Actinomycetes</taxon>
        <taxon>Micromonosporales</taxon>
        <taxon>Micromonosporaceae</taxon>
        <taxon>Actinoplanes</taxon>
    </lineage>
</organism>
<accession>A0A0A6XAQ9</accession>
<dbReference type="STRING" id="1869.MB27_12080"/>
<evidence type="ECO:0000313" key="2">
    <source>
        <dbReference type="Proteomes" id="UP000054537"/>
    </source>
</evidence>
<proteinExistence type="predicted"/>
<protein>
    <submittedName>
        <fullName evidence="1">Uncharacterized protein</fullName>
    </submittedName>
</protein>
<sequence>MAVAMGDAPGEEAARRSTDRLALALEEAGFDVGQEFPALHHAVGRRGAAVVRIGDISPAVADRLSEVLAGQALAGK</sequence>
<evidence type="ECO:0000313" key="1">
    <source>
        <dbReference type="EMBL" id="KHD77187.1"/>
    </source>
</evidence>
<dbReference type="RefSeq" id="WP_043524434.1">
    <property type="nucleotide sequence ID" value="NZ_BAABKU010000016.1"/>
</dbReference>
<gene>
    <name evidence="1" type="ORF">MB27_12080</name>
</gene>
<comment type="caution">
    <text evidence="1">The sequence shown here is derived from an EMBL/GenBank/DDBJ whole genome shotgun (WGS) entry which is preliminary data.</text>
</comment>